<reference evidence="2 3" key="1">
    <citation type="submission" date="2017-12" db="EMBL/GenBank/DDBJ databases">
        <title>Sequencing, de novo assembly and annotation of complete genome of a new Thraustochytrid species, strain FCC1311.</title>
        <authorList>
            <person name="Sedici K."/>
            <person name="Godart F."/>
            <person name="Aiese Cigliano R."/>
            <person name="Sanseverino W."/>
            <person name="Barakat M."/>
            <person name="Ortet P."/>
            <person name="Marechal E."/>
            <person name="Cagnac O."/>
            <person name="Amato A."/>
        </authorList>
    </citation>
    <scope>NUCLEOTIDE SEQUENCE [LARGE SCALE GENOMIC DNA]</scope>
</reference>
<evidence type="ECO:0000313" key="2">
    <source>
        <dbReference type="EMBL" id="GBG24693.1"/>
    </source>
</evidence>
<protein>
    <submittedName>
        <fullName evidence="2">Uncharacterized protein</fullName>
    </submittedName>
</protein>
<dbReference type="EMBL" id="BEYU01000008">
    <property type="protein sequence ID" value="GBG24693.1"/>
    <property type="molecule type" value="Genomic_DNA"/>
</dbReference>
<comment type="caution">
    <text evidence="2">The sequence shown here is derived from an EMBL/GenBank/DDBJ whole genome shotgun (WGS) entry which is preliminary data.</text>
</comment>
<feature type="compositionally biased region" description="Acidic residues" evidence="1">
    <location>
        <begin position="15"/>
        <end position="44"/>
    </location>
</feature>
<dbReference type="InParanoid" id="A0A2R5G881"/>
<feature type="region of interest" description="Disordered" evidence="1">
    <location>
        <begin position="1"/>
        <end position="44"/>
    </location>
</feature>
<keyword evidence="3" id="KW-1185">Reference proteome</keyword>
<organism evidence="2 3">
    <name type="scientific">Hondaea fermentalgiana</name>
    <dbReference type="NCBI Taxonomy" id="2315210"/>
    <lineage>
        <taxon>Eukaryota</taxon>
        <taxon>Sar</taxon>
        <taxon>Stramenopiles</taxon>
        <taxon>Bigyra</taxon>
        <taxon>Labyrinthulomycetes</taxon>
        <taxon>Thraustochytrida</taxon>
        <taxon>Thraustochytriidae</taxon>
        <taxon>Hondaea</taxon>
    </lineage>
</organism>
<name>A0A2R5G881_9STRA</name>
<dbReference type="Proteomes" id="UP000241890">
    <property type="component" value="Unassembled WGS sequence"/>
</dbReference>
<evidence type="ECO:0000256" key="1">
    <source>
        <dbReference type="SAM" id="MobiDB-lite"/>
    </source>
</evidence>
<sequence>MAMRDTGADEADFKIEEDEDDDDEDEEEEEEEEDVEEEDFDEESFGAVVSADRGFGFDMRSKSPASEPDALQAVVVVGAQLDAEFSGPIAIGVDAAAAIVVVPDVVVVVVVAADAAAAANDDDGVPSIPERIASFSVCAVARASAGGMFAPSRERIARSAATTSSGSGINFLSG</sequence>
<dbReference type="AlphaFoldDB" id="A0A2R5G881"/>
<accession>A0A2R5G881</accession>
<gene>
    <name evidence="2" type="ORF">FCC1311_009112</name>
</gene>
<proteinExistence type="predicted"/>
<evidence type="ECO:0000313" key="3">
    <source>
        <dbReference type="Proteomes" id="UP000241890"/>
    </source>
</evidence>